<dbReference type="EMBL" id="CP036269">
    <property type="protein sequence ID" value="QDT44631.1"/>
    <property type="molecule type" value="Genomic_DNA"/>
</dbReference>
<gene>
    <name evidence="2" type="ORF">Pan241w_47440</name>
</gene>
<sequence length="141" mass="16478">MTWKVLRPFTTQVFLWTFPYSRLVHKRVIDKVRNIKYDLYMLQYSRQSLMFIFCTVFLLDIVFLLAGPVLVDSAESNPDWLYSEFELEETEESGEEEPLIQDASFLSGVSISNSLIHFVEFSVKESDHYEIHASRGPPRAC</sequence>
<keyword evidence="3" id="KW-1185">Reference proteome</keyword>
<dbReference type="AlphaFoldDB" id="A0A517RL75"/>
<keyword evidence="1" id="KW-1133">Transmembrane helix</keyword>
<protein>
    <submittedName>
        <fullName evidence="2">Uncharacterized protein</fullName>
    </submittedName>
</protein>
<proteinExistence type="predicted"/>
<keyword evidence="1" id="KW-0812">Transmembrane</keyword>
<organism evidence="2 3">
    <name type="scientific">Gimesia alba</name>
    <dbReference type="NCBI Taxonomy" id="2527973"/>
    <lineage>
        <taxon>Bacteria</taxon>
        <taxon>Pseudomonadati</taxon>
        <taxon>Planctomycetota</taxon>
        <taxon>Planctomycetia</taxon>
        <taxon>Planctomycetales</taxon>
        <taxon>Planctomycetaceae</taxon>
        <taxon>Gimesia</taxon>
    </lineage>
</organism>
<evidence type="ECO:0000313" key="3">
    <source>
        <dbReference type="Proteomes" id="UP000317171"/>
    </source>
</evidence>
<reference evidence="2 3" key="1">
    <citation type="submission" date="2019-02" db="EMBL/GenBank/DDBJ databases">
        <title>Deep-cultivation of Planctomycetes and their phenomic and genomic characterization uncovers novel biology.</title>
        <authorList>
            <person name="Wiegand S."/>
            <person name="Jogler M."/>
            <person name="Boedeker C."/>
            <person name="Pinto D."/>
            <person name="Vollmers J."/>
            <person name="Rivas-Marin E."/>
            <person name="Kohn T."/>
            <person name="Peeters S.H."/>
            <person name="Heuer A."/>
            <person name="Rast P."/>
            <person name="Oberbeckmann S."/>
            <person name="Bunk B."/>
            <person name="Jeske O."/>
            <person name="Meyerdierks A."/>
            <person name="Storesund J.E."/>
            <person name="Kallscheuer N."/>
            <person name="Luecker S."/>
            <person name="Lage O.M."/>
            <person name="Pohl T."/>
            <person name="Merkel B.J."/>
            <person name="Hornburger P."/>
            <person name="Mueller R.-W."/>
            <person name="Bruemmer F."/>
            <person name="Labrenz M."/>
            <person name="Spormann A.M."/>
            <person name="Op den Camp H."/>
            <person name="Overmann J."/>
            <person name="Amann R."/>
            <person name="Jetten M.S.M."/>
            <person name="Mascher T."/>
            <person name="Medema M.H."/>
            <person name="Devos D.P."/>
            <person name="Kaster A.-K."/>
            <person name="Ovreas L."/>
            <person name="Rohde M."/>
            <person name="Galperin M.Y."/>
            <person name="Jogler C."/>
        </authorList>
    </citation>
    <scope>NUCLEOTIDE SEQUENCE [LARGE SCALE GENOMIC DNA]</scope>
    <source>
        <strain evidence="2 3">Pan241w</strain>
    </source>
</reference>
<evidence type="ECO:0000313" key="2">
    <source>
        <dbReference type="EMBL" id="QDT44631.1"/>
    </source>
</evidence>
<name>A0A517RL75_9PLAN</name>
<feature type="transmembrane region" description="Helical" evidence="1">
    <location>
        <begin position="49"/>
        <end position="71"/>
    </location>
</feature>
<evidence type="ECO:0000256" key="1">
    <source>
        <dbReference type="SAM" id="Phobius"/>
    </source>
</evidence>
<dbReference type="KEGG" id="gaz:Pan241w_47440"/>
<accession>A0A517RL75</accession>
<keyword evidence="1" id="KW-0472">Membrane</keyword>
<dbReference type="Proteomes" id="UP000317171">
    <property type="component" value="Chromosome"/>
</dbReference>